<feature type="region of interest" description="Disordered" evidence="1">
    <location>
        <begin position="38"/>
        <end position="98"/>
    </location>
</feature>
<proteinExistence type="predicted"/>
<dbReference type="Proteomes" id="UP000580250">
    <property type="component" value="Unassembled WGS sequence"/>
</dbReference>
<protein>
    <submittedName>
        <fullName evidence="2">Uncharacterized protein</fullName>
    </submittedName>
</protein>
<gene>
    <name evidence="2" type="ORF">MENT_LOCUS30131</name>
</gene>
<evidence type="ECO:0000313" key="2">
    <source>
        <dbReference type="EMBL" id="CAD2178203.1"/>
    </source>
</evidence>
<feature type="compositionally biased region" description="Low complexity" evidence="1">
    <location>
        <begin position="66"/>
        <end position="75"/>
    </location>
</feature>
<feature type="compositionally biased region" description="Basic and acidic residues" evidence="1">
    <location>
        <begin position="76"/>
        <end position="86"/>
    </location>
</feature>
<organism evidence="2 3">
    <name type="scientific">Meloidogyne enterolobii</name>
    <name type="common">Root-knot nematode worm</name>
    <name type="synonym">Meloidogyne mayaguensis</name>
    <dbReference type="NCBI Taxonomy" id="390850"/>
    <lineage>
        <taxon>Eukaryota</taxon>
        <taxon>Metazoa</taxon>
        <taxon>Ecdysozoa</taxon>
        <taxon>Nematoda</taxon>
        <taxon>Chromadorea</taxon>
        <taxon>Rhabditida</taxon>
        <taxon>Tylenchina</taxon>
        <taxon>Tylenchomorpha</taxon>
        <taxon>Tylenchoidea</taxon>
        <taxon>Meloidogynidae</taxon>
        <taxon>Meloidogyninae</taxon>
        <taxon>Meloidogyne</taxon>
    </lineage>
</organism>
<dbReference type="EMBL" id="CAJEWN010000314">
    <property type="protein sequence ID" value="CAD2178203.1"/>
    <property type="molecule type" value="Genomic_DNA"/>
</dbReference>
<comment type="caution">
    <text evidence="2">The sequence shown here is derived from an EMBL/GenBank/DDBJ whole genome shotgun (WGS) entry which is preliminary data.</text>
</comment>
<evidence type="ECO:0000313" key="3">
    <source>
        <dbReference type="Proteomes" id="UP000580250"/>
    </source>
</evidence>
<reference evidence="2 3" key="1">
    <citation type="submission" date="2020-08" db="EMBL/GenBank/DDBJ databases">
        <authorList>
            <person name="Koutsovoulos G."/>
            <person name="Danchin GJ E."/>
        </authorList>
    </citation>
    <scope>NUCLEOTIDE SEQUENCE [LARGE SCALE GENOMIC DNA]</scope>
</reference>
<name>A0A6V7VTB4_MELEN</name>
<feature type="compositionally biased region" description="Low complexity" evidence="1">
    <location>
        <begin position="42"/>
        <end position="57"/>
    </location>
</feature>
<sequence>MSAASRRRGSLARGSQSSLISSATLKLCNNAQNSQQISSPENLLLNQNGHSNNNSKNLRARSVFSNNNNNLILNKNNEKGNNKRMAESASSASSSLEGKIGTTIVQRAPSSPAISGRIPIPLQPNYPKARGLVGGGIIGGGGSRK</sequence>
<dbReference type="AlphaFoldDB" id="A0A6V7VTB4"/>
<evidence type="ECO:0000256" key="1">
    <source>
        <dbReference type="SAM" id="MobiDB-lite"/>
    </source>
</evidence>
<accession>A0A6V7VTB4</accession>